<evidence type="ECO:0000313" key="2">
    <source>
        <dbReference type="EMBL" id="KYN32477.1"/>
    </source>
</evidence>
<name>A0A195EX50_9HYME</name>
<feature type="compositionally biased region" description="Basic and acidic residues" evidence="1">
    <location>
        <begin position="68"/>
        <end position="78"/>
    </location>
</feature>
<dbReference type="EMBL" id="KQ981953">
    <property type="protein sequence ID" value="KYN32477.1"/>
    <property type="molecule type" value="Genomic_DNA"/>
</dbReference>
<keyword evidence="3" id="KW-1185">Reference proteome</keyword>
<gene>
    <name evidence="2" type="ORF">ALC56_13335</name>
</gene>
<dbReference type="AlphaFoldDB" id="A0A195EX50"/>
<organism evidence="2 3">
    <name type="scientific">Trachymyrmex septentrionalis</name>
    <dbReference type="NCBI Taxonomy" id="34720"/>
    <lineage>
        <taxon>Eukaryota</taxon>
        <taxon>Metazoa</taxon>
        <taxon>Ecdysozoa</taxon>
        <taxon>Arthropoda</taxon>
        <taxon>Hexapoda</taxon>
        <taxon>Insecta</taxon>
        <taxon>Pterygota</taxon>
        <taxon>Neoptera</taxon>
        <taxon>Endopterygota</taxon>
        <taxon>Hymenoptera</taxon>
        <taxon>Apocrita</taxon>
        <taxon>Aculeata</taxon>
        <taxon>Formicoidea</taxon>
        <taxon>Formicidae</taxon>
        <taxon>Myrmicinae</taxon>
        <taxon>Trachymyrmex</taxon>
    </lineage>
</organism>
<sequence length="166" mass="19166">MRLGDQRKRGGRRVGSGWSRKQRGDCNMERGERRGTVNGTRETEIIGGGREKEQRDEGRKRSKPPFPDGERRENEDGGLRSMTPITLPSLTEGYKNLYTLNVAYCDDHENERSNVRRRRMYPVNVVGAPVERRESRCHGARTRIQMARLPRGERIRPTNLFSRGRG</sequence>
<proteinExistence type="predicted"/>
<protein>
    <submittedName>
        <fullName evidence="2">Uncharacterized protein</fullName>
    </submittedName>
</protein>
<feature type="compositionally biased region" description="Basic and acidic residues" evidence="1">
    <location>
        <begin position="22"/>
        <end position="59"/>
    </location>
</feature>
<dbReference type="Proteomes" id="UP000078541">
    <property type="component" value="Unassembled WGS sequence"/>
</dbReference>
<feature type="region of interest" description="Disordered" evidence="1">
    <location>
        <begin position="1"/>
        <end position="86"/>
    </location>
</feature>
<evidence type="ECO:0000256" key="1">
    <source>
        <dbReference type="SAM" id="MobiDB-lite"/>
    </source>
</evidence>
<reference evidence="2 3" key="1">
    <citation type="submission" date="2016-03" db="EMBL/GenBank/DDBJ databases">
        <title>Trachymyrmex septentrionalis WGS genome.</title>
        <authorList>
            <person name="Nygaard S."/>
            <person name="Hu H."/>
            <person name="Boomsma J."/>
            <person name="Zhang G."/>
        </authorList>
    </citation>
    <scope>NUCLEOTIDE SEQUENCE [LARGE SCALE GENOMIC DNA]</scope>
    <source>
        <strain evidence="2">Tsep2-gDNA-1</strain>
        <tissue evidence="2">Whole body</tissue>
    </source>
</reference>
<evidence type="ECO:0000313" key="3">
    <source>
        <dbReference type="Proteomes" id="UP000078541"/>
    </source>
</evidence>
<accession>A0A195EX50</accession>